<accession>A0A7D5K805</accession>
<evidence type="ECO:0000313" key="2">
    <source>
        <dbReference type="Proteomes" id="UP000510878"/>
    </source>
</evidence>
<proteinExistence type="predicted"/>
<organism evidence="1 2">
    <name type="scientific">Escherichia phage vB_EcoD_SU57</name>
    <dbReference type="NCBI Taxonomy" id="2743969"/>
    <lineage>
        <taxon>Viruses</taxon>
        <taxon>Duplodnaviria</taxon>
        <taxon>Heunggongvirae</taxon>
        <taxon>Uroviricota</taxon>
        <taxon>Caudoviricetes</taxon>
        <taxon>Drexlerviridae</taxon>
        <taxon>Braunvirinae</taxon>
        <taxon>Veterinaerplatzvirus</taxon>
        <taxon>Veterinaerplatzvirus SU57</taxon>
    </lineage>
</organism>
<dbReference type="Proteomes" id="UP000510878">
    <property type="component" value="Segment"/>
</dbReference>
<keyword evidence="2" id="KW-1185">Reference proteome</keyword>
<reference evidence="1 2" key="1">
    <citation type="submission" date="2020-05" db="EMBL/GenBank/DDBJ databases">
        <title>Infection kinetics and phylogenetic analysis of vB_EcoD_SU57, a virulent T1-like Drexlerviridae coliphage.</title>
        <authorList>
            <person name="Koonjan S."/>
            <person name="Seijsing F."/>
            <person name="Cooper C.J."/>
            <person name="Nilsson A.S."/>
        </authorList>
    </citation>
    <scope>NUCLEOTIDE SEQUENCE [LARGE SCALE GENOMIC DNA]</scope>
</reference>
<dbReference type="EMBL" id="MT511058">
    <property type="protein sequence ID" value="QLF85037.1"/>
    <property type="molecule type" value="Genomic_DNA"/>
</dbReference>
<protein>
    <submittedName>
        <fullName evidence="1">Uncharacterized protein</fullName>
    </submittedName>
</protein>
<evidence type="ECO:0000313" key="1">
    <source>
        <dbReference type="EMBL" id="QLF85037.1"/>
    </source>
</evidence>
<sequence>MDNYESPSQWCKRMQDEAKAGEDAMAYYELAQIWMEREDKSNG</sequence>
<gene>
    <name evidence="1" type="primary">SU57_00014</name>
</gene>
<name>A0A7D5K805_9CAUD</name>